<dbReference type="Gene3D" id="2.40.10.120">
    <property type="match status" value="1"/>
</dbReference>
<dbReference type="PANTHER" id="PTHR43019:SF23">
    <property type="entry name" value="PROTEASE DO-LIKE 5, CHLOROPLASTIC"/>
    <property type="match status" value="1"/>
</dbReference>
<gene>
    <name evidence="4" type="ORF">SAMN05216498_0086</name>
</gene>
<keyword evidence="2" id="KW-0175">Coiled coil</keyword>
<keyword evidence="1" id="KW-0645">Protease</keyword>
<dbReference type="InterPro" id="IPR009003">
    <property type="entry name" value="Peptidase_S1_PA"/>
</dbReference>
<evidence type="ECO:0000256" key="3">
    <source>
        <dbReference type="SAM" id="Phobius"/>
    </source>
</evidence>
<dbReference type="SUPFAM" id="SSF50494">
    <property type="entry name" value="Trypsin-like serine proteases"/>
    <property type="match status" value="1"/>
</dbReference>
<keyword evidence="3" id="KW-0812">Transmembrane</keyword>
<dbReference type="RefSeq" id="WP_093857644.1">
    <property type="nucleotide sequence ID" value="NZ_BJVZ01000007.1"/>
</dbReference>
<evidence type="ECO:0000256" key="2">
    <source>
        <dbReference type="SAM" id="Coils"/>
    </source>
</evidence>
<reference evidence="4 5" key="1">
    <citation type="submission" date="2016-10" db="EMBL/GenBank/DDBJ databases">
        <authorList>
            <person name="de Groot N.N."/>
        </authorList>
    </citation>
    <scope>NUCLEOTIDE SEQUENCE [LARGE SCALE GENOMIC DNA]</scope>
    <source>
        <strain evidence="4 5">CGMCC 1.3442</strain>
    </source>
</reference>
<evidence type="ECO:0000313" key="4">
    <source>
        <dbReference type="EMBL" id="SDN86549.1"/>
    </source>
</evidence>
<keyword evidence="1" id="KW-0378">Hydrolase</keyword>
<feature type="coiled-coil region" evidence="2">
    <location>
        <begin position="17"/>
        <end position="44"/>
    </location>
</feature>
<dbReference type="GO" id="GO:0006508">
    <property type="term" value="P:proteolysis"/>
    <property type="evidence" value="ECO:0007669"/>
    <property type="project" value="InterPro"/>
</dbReference>
<dbReference type="PRINTS" id="PR00834">
    <property type="entry name" value="PROTEASES2C"/>
</dbReference>
<keyword evidence="3" id="KW-1133">Transmembrane helix</keyword>
<proteinExistence type="predicted"/>
<organism evidence="4 5">
    <name type="scientific">Tenuibacillus multivorans</name>
    <dbReference type="NCBI Taxonomy" id="237069"/>
    <lineage>
        <taxon>Bacteria</taxon>
        <taxon>Bacillati</taxon>
        <taxon>Bacillota</taxon>
        <taxon>Bacilli</taxon>
        <taxon>Bacillales</taxon>
        <taxon>Bacillaceae</taxon>
        <taxon>Tenuibacillus</taxon>
    </lineage>
</organism>
<dbReference type="InterPro" id="IPR001940">
    <property type="entry name" value="Peptidase_S1C"/>
</dbReference>
<dbReference type="STRING" id="237069.SAMN05216498_0086"/>
<evidence type="ECO:0000313" key="5">
    <source>
        <dbReference type="Proteomes" id="UP000199334"/>
    </source>
</evidence>
<dbReference type="EMBL" id="FNIG01000010">
    <property type="protein sequence ID" value="SDN86549.1"/>
    <property type="molecule type" value="Genomic_DNA"/>
</dbReference>
<dbReference type="GO" id="GO:0004252">
    <property type="term" value="F:serine-type endopeptidase activity"/>
    <property type="evidence" value="ECO:0007669"/>
    <property type="project" value="InterPro"/>
</dbReference>
<dbReference type="AlphaFoldDB" id="A0A1H0EW99"/>
<feature type="transmembrane region" description="Helical" evidence="3">
    <location>
        <begin position="52"/>
        <end position="73"/>
    </location>
</feature>
<dbReference type="Pfam" id="PF13365">
    <property type="entry name" value="Trypsin_2"/>
    <property type="match status" value="1"/>
</dbReference>
<dbReference type="Proteomes" id="UP000199334">
    <property type="component" value="Unassembled WGS sequence"/>
</dbReference>
<dbReference type="OrthoDB" id="9766361at2"/>
<protein>
    <submittedName>
        <fullName evidence="4">Trypsin-like peptidase domain-containing protein</fullName>
    </submittedName>
</protein>
<keyword evidence="1" id="KW-0720">Serine protease</keyword>
<sequence>MTDDKRPETMDEDLYENLDEEEMYDILQEKKKELKESKKSDRSKPKRPFPKWVFWLIALFMVINIGAAIPSIFSLPAIDFVKTSAQLMMNDDIQEYKKSVVLVDTGSGKGTGFSISPDGYILTNEHVIDERERLWIYFPDDGPYEAEVEQTYPEIDLALLKIEGEDFPYLDLASQTTFDTDEHFYFIGNPLRFSGIANEGTIIGRTESSNIESDVLMLQAPVYKGNSGSPVINQDGQVIGIIYATRQTDDFGKVGLAIPSDAFYDKYQQ</sequence>
<keyword evidence="5" id="KW-1185">Reference proteome</keyword>
<accession>A0A1H0EW99</accession>
<name>A0A1H0EW99_9BACI</name>
<keyword evidence="3" id="KW-0472">Membrane</keyword>
<dbReference type="PANTHER" id="PTHR43019">
    <property type="entry name" value="SERINE ENDOPROTEASE DEGS"/>
    <property type="match status" value="1"/>
</dbReference>
<evidence type="ECO:0000256" key="1">
    <source>
        <dbReference type="ARBA" id="ARBA00022825"/>
    </source>
</evidence>